<dbReference type="SUPFAM" id="SSF46626">
    <property type="entry name" value="Cytochrome c"/>
    <property type="match status" value="1"/>
</dbReference>
<dbReference type="Pfam" id="PF00032">
    <property type="entry name" value="Cytochrom_B_C"/>
    <property type="match status" value="1"/>
</dbReference>
<name>A0ABW0U4A2_9BACI</name>
<organism evidence="15 16">
    <name type="scientific">Aliibacillus thermotolerans</name>
    <dbReference type="NCBI Taxonomy" id="1834418"/>
    <lineage>
        <taxon>Bacteria</taxon>
        <taxon>Bacillati</taxon>
        <taxon>Bacillota</taxon>
        <taxon>Bacilli</taxon>
        <taxon>Bacillales</taxon>
        <taxon>Bacillaceae</taxon>
        <taxon>Aliibacillus</taxon>
    </lineage>
</organism>
<feature type="domain" description="Cytochrome c" evidence="14">
    <location>
        <begin position="185"/>
        <end position="290"/>
    </location>
</feature>
<feature type="domain" description="Cytochrome b/b6 C-terminal region profile" evidence="13">
    <location>
        <begin position="28"/>
        <end position="155"/>
    </location>
</feature>
<dbReference type="PANTHER" id="PTHR37823">
    <property type="entry name" value="CYTOCHROME C-553-LIKE"/>
    <property type="match status" value="1"/>
</dbReference>
<dbReference type="RefSeq" id="WP_270897565.1">
    <property type="nucleotide sequence ID" value="NZ_JBHSPF010000018.1"/>
</dbReference>
<evidence type="ECO:0000313" key="16">
    <source>
        <dbReference type="Proteomes" id="UP001596143"/>
    </source>
</evidence>
<feature type="transmembrane region" description="Helical" evidence="12">
    <location>
        <begin position="47"/>
        <end position="64"/>
    </location>
</feature>
<evidence type="ECO:0000256" key="5">
    <source>
        <dbReference type="ARBA" id="ARBA00022723"/>
    </source>
</evidence>
<dbReference type="InterPro" id="IPR009056">
    <property type="entry name" value="Cyt_c-like_dom"/>
</dbReference>
<gene>
    <name evidence="15" type="ORF">ACFPTR_05250</name>
</gene>
<evidence type="ECO:0000256" key="12">
    <source>
        <dbReference type="SAM" id="Phobius"/>
    </source>
</evidence>
<evidence type="ECO:0000313" key="15">
    <source>
        <dbReference type="EMBL" id="MFC5628302.1"/>
    </source>
</evidence>
<evidence type="ECO:0000256" key="11">
    <source>
        <dbReference type="SAM" id="MobiDB-lite"/>
    </source>
</evidence>
<feature type="transmembrane region" description="Helical" evidence="12">
    <location>
        <begin position="137"/>
        <end position="155"/>
    </location>
</feature>
<evidence type="ECO:0000256" key="3">
    <source>
        <dbReference type="ARBA" id="ARBA00022617"/>
    </source>
</evidence>
<evidence type="ECO:0000259" key="13">
    <source>
        <dbReference type="PROSITE" id="PS51003"/>
    </source>
</evidence>
<evidence type="ECO:0000259" key="14">
    <source>
        <dbReference type="PROSITE" id="PS51007"/>
    </source>
</evidence>
<protein>
    <submittedName>
        <fullName evidence="15">C-type cytochrome</fullName>
    </submittedName>
</protein>
<evidence type="ECO:0000256" key="2">
    <source>
        <dbReference type="ARBA" id="ARBA00022448"/>
    </source>
</evidence>
<evidence type="ECO:0000256" key="4">
    <source>
        <dbReference type="ARBA" id="ARBA00022692"/>
    </source>
</evidence>
<dbReference type="PROSITE" id="PS51003">
    <property type="entry name" value="CYTB_CTER"/>
    <property type="match status" value="1"/>
</dbReference>
<feature type="region of interest" description="Disordered" evidence="11">
    <location>
        <begin position="257"/>
        <end position="290"/>
    </location>
</feature>
<dbReference type="PANTHER" id="PTHR37823:SF4">
    <property type="entry name" value="MENAQUINOL-CYTOCHROME C REDUCTASE CYTOCHROME B_C SUBUNIT"/>
    <property type="match status" value="1"/>
</dbReference>
<evidence type="ECO:0000256" key="6">
    <source>
        <dbReference type="ARBA" id="ARBA00022982"/>
    </source>
</evidence>
<dbReference type="Gene3D" id="1.10.760.10">
    <property type="entry name" value="Cytochrome c-like domain"/>
    <property type="match status" value="1"/>
</dbReference>
<evidence type="ECO:0000256" key="9">
    <source>
        <dbReference type="ARBA" id="ARBA00023136"/>
    </source>
</evidence>
<feature type="compositionally biased region" description="Acidic residues" evidence="11">
    <location>
        <begin position="267"/>
        <end position="290"/>
    </location>
</feature>
<feature type="transmembrane region" description="Helical" evidence="12">
    <location>
        <begin position="103"/>
        <end position="125"/>
    </location>
</feature>
<keyword evidence="6" id="KW-0249">Electron transport</keyword>
<dbReference type="Proteomes" id="UP001596143">
    <property type="component" value="Unassembled WGS sequence"/>
</dbReference>
<dbReference type="SUPFAM" id="SSF81648">
    <property type="entry name" value="a domain/subunit of cytochrome bc1 complex (Ubiquinol-cytochrome c reductase)"/>
    <property type="match status" value="1"/>
</dbReference>
<comment type="caution">
    <text evidence="15">The sequence shown here is derived from an EMBL/GenBank/DDBJ whole genome shotgun (WGS) entry which is preliminary data.</text>
</comment>
<accession>A0ABW0U4A2</accession>
<keyword evidence="5 10" id="KW-0479">Metal-binding</keyword>
<keyword evidence="4 12" id="KW-0812">Transmembrane</keyword>
<evidence type="ECO:0000256" key="1">
    <source>
        <dbReference type="ARBA" id="ARBA00004141"/>
    </source>
</evidence>
<keyword evidence="8 10" id="KW-0408">Iron</keyword>
<dbReference type="Pfam" id="PF13442">
    <property type="entry name" value="Cytochrome_CBB3"/>
    <property type="match status" value="1"/>
</dbReference>
<dbReference type="InterPro" id="IPR036909">
    <property type="entry name" value="Cyt_c-like_dom_sf"/>
</dbReference>
<keyword evidence="7 12" id="KW-1133">Transmembrane helix</keyword>
<dbReference type="InterPro" id="IPR027387">
    <property type="entry name" value="Cytb/b6-like_sf"/>
</dbReference>
<reference evidence="16" key="1">
    <citation type="journal article" date="2019" name="Int. J. Syst. Evol. Microbiol.">
        <title>The Global Catalogue of Microorganisms (GCM) 10K type strain sequencing project: providing services to taxonomists for standard genome sequencing and annotation.</title>
        <authorList>
            <consortium name="The Broad Institute Genomics Platform"/>
            <consortium name="The Broad Institute Genome Sequencing Center for Infectious Disease"/>
            <person name="Wu L."/>
            <person name="Ma J."/>
        </authorList>
    </citation>
    <scope>NUCLEOTIDE SEQUENCE [LARGE SCALE GENOMIC DNA]</scope>
    <source>
        <strain evidence="16">CGMCC 1.15790</strain>
    </source>
</reference>
<evidence type="ECO:0000256" key="10">
    <source>
        <dbReference type="PROSITE-ProRule" id="PRU00433"/>
    </source>
</evidence>
<dbReference type="InterPro" id="IPR051811">
    <property type="entry name" value="Cytochrome_c550/c551-like"/>
</dbReference>
<dbReference type="InterPro" id="IPR005798">
    <property type="entry name" value="Cyt_b/b6_C"/>
</dbReference>
<keyword evidence="2" id="KW-0813">Transport</keyword>
<dbReference type="EMBL" id="JBHSPF010000018">
    <property type="protein sequence ID" value="MFC5628302.1"/>
    <property type="molecule type" value="Genomic_DNA"/>
</dbReference>
<evidence type="ECO:0000256" key="8">
    <source>
        <dbReference type="ARBA" id="ARBA00023004"/>
    </source>
</evidence>
<keyword evidence="9 12" id="KW-0472">Membrane</keyword>
<keyword evidence="3 10" id="KW-0349">Heme</keyword>
<sequence>MQRGKGMKFVGDSRVPASGRKPNIPKDYSEYPGKTEAFFPNFLLKEWLVGAVFLVGYLCLTAAHPSPLERLADPTDSGYIPLPDWYFLFLYQLLKYEFVSGDYVVIGIVIIPALSFGALLLAPWLDRGPERRASRRPIASGMMLLAVLAVVYLTWEAVENHDWEAAAEQGEMLDDEAAELAEQVDTEHEGYQIYSDQGCIACHGDQLQGSGAAGPSLFDTQYDVDTIKNIAVEGIGEMPPGLFEGTDEELQILAEYIASGGGAQEGESGEDGASAEDAAGEETTEESDEE</sequence>
<evidence type="ECO:0000256" key="7">
    <source>
        <dbReference type="ARBA" id="ARBA00022989"/>
    </source>
</evidence>
<keyword evidence="16" id="KW-1185">Reference proteome</keyword>
<comment type="subcellular location">
    <subcellularLocation>
        <location evidence="1">Membrane</location>
        <topology evidence="1">Multi-pass membrane protein</topology>
    </subcellularLocation>
</comment>
<dbReference type="InterPro" id="IPR036150">
    <property type="entry name" value="Cyt_b/b6_C_sf"/>
</dbReference>
<dbReference type="Gene3D" id="1.20.810.10">
    <property type="entry name" value="Cytochrome Bc1 Complex, Chain C"/>
    <property type="match status" value="1"/>
</dbReference>
<dbReference type="PROSITE" id="PS51007">
    <property type="entry name" value="CYTC"/>
    <property type="match status" value="1"/>
</dbReference>
<proteinExistence type="predicted"/>